<dbReference type="Gene3D" id="3.30.450.20">
    <property type="entry name" value="PAS domain"/>
    <property type="match status" value="1"/>
</dbReference>
<dbReference type="InterPro" id="IPR000014">
    <property type="entry name" value="PAS"/>
</dbReference>
<dbReference type="SUPFAM" id="SSF55785">
    <property type="entry name" value="PYP-like sensor domain (PAS domain)"/>
    <property type="match status" value="1"/>
</dbReference>
<dbReference type="RefSeq" id="WP_068748481.1">
    <property type="nucleotide sequence ID" value="NZ_LOHZ01000030.1"/>
</dbReference>
<dbReference type="CDD" id="cd00130">
    <property type="entry name" value="PAS"/>
    <property type="match status" value="1"/>
</dbReference>
<dbReference type="AlphaFoldDB" id="A0A162MIU0"/>
<dbReference type="EMBL" id="LOHZ01000030">
    <property type="protein sequence ID" value="KYO66169.1"/>
    <property type="molecule type" value="Genomic_DNA"/>
</dbReference>
<proteinExistence type="predicted"/>
<comment type="caution">
    <text evidence="2">The sequence shown here is derived from an EMBL/GenBank/DDBJ whole genome shotgun (WGS) entry which is preliminary data.</text>
</comment>
<protein>
    <recommendedName>
        <fullName evidence="1">PAS fold-4 domain-containing protein</fullName>
    </recommendedName>
</protein>
<name>A0A162MIU0_9FIRM</name>
<dbReference type="STRING" id="520767.ATZ99_13640"/>
<dbReference type="NCBIfam" id="TIGR00229">
    <property type="entry name" value="sensory_box"/>
    <property type="match status" value="1"/>
</dbReference>
<keyword evidence="3" id="KW-1185">Reference proteome</keyword>
<accession>A0A162MIU0</accession>
<evidence type="ECO:0000259" key="1">
    <source>
        <dbReference type="Pfam" id="PF08448"/>
    </source>
</evidence>
<dbReference type="OrthoDB" id="1684212at2"/>
<gene>
    <name evidence="2" type="ORF">ATZ99_13640</name>
</gene>
<organism evidence="2 3">
    <name type="scientific">Thermovenabulum gondwanense</name>
    <dbReference type="NCBI Taxonomy" id="520767"/>
    <lineage>
        <taxon>Bacteria</taxon>
        <taxon>Bacillati</taxon>
        <taxon>Bacillota</taxon>
        <taxon>Clostridia</taxon>
        <taxon>Thermosediminibacterales</taxon>
        <taxon>Thermosediminibacteraceae</taxon>
        <taxon>Thermovenabulum</taxon>
    </lineage>
</organism>
<evidence type="ECO:0000313" key="3">
    <source>
        <dbReference type="Proteomes" id="UP000075737"/>
    </source>
</evidence>
<dbReference type="Proteomes" id="UP000075737">
    <property type="component" value="Unassembled WGS sequence"/>
</dbReference>
<dbReference type="PATRIC" id="fig|520767.4.peg.1463"/>
<evidence type="ECO:0000313" key="2">
    <source>
        <dbReference type="EMBL" id="KYO66169.1"/>
    </source>
</evidence>
<sequence>MEKDFIHKLPVAITVCDKEGKIIYMNEKSCETFKEDGGEDLIGENVLDCHPKGAREKLEQMLSKGEKNCYTIEKKGVKKLIYQTPWYDEKGEYAGFVELSLEIPWDMPHFVRG</sequence>
<dbReference type="InterPro" id="IPR035965">
    <property type="entry name" value="PAS-like_dom_sf"/>
</dbReference>
<feature type="domain" description="PAS fold-4" evidence="1">
    <location>
        <begin position="8"/>
        <end position="103"/>
    </location>
</feature>
<dbReference type="InterPro" id="IPR013656">
    <property type="entry name" value="PAS_4"/>
</dbReference>
<dbReference type="Pfam" id="PF08448">
    <property type="entry name" value="PAS_4"/>
    <property type="match status" value="1"/>
</dbReference>
<reference evidence="2 3" key="1">
    <citation type="submission" date="2015-12" db="EMBL/GenBank/DDBJ databases">
        <title>Draft genome of Thermovenabulum gondwanense isolated from a red thermophilic microbial mat colonisisng an outflow channel of a bore well.</title>
        <authorList>
            <person name="Patel B.K."/>
        </authorList>
    </citation>
    <scope>NUCLEOTIDE SEQUENCE [LARGE SCALE GENOMIC DNA]</scope>
    <source>
        <strain evidence="2 3">R270</strain>
    </source>
</reference>